<dbReference type="InterPro" id="IPR013766">
    <property type="entry name" value="Thioredoxin_domain"/>
</dbReference>
<feature type="domain" description="Thioredoxin" evidence="5">
    <location>
        <begin position="232"/>
        <end position="371"/>
    </location>
</feature>
<dbReference type="SUPFAM" id="SSF52833">
    <property type="entry name" value="Thioredoxin-like"/>
    <property type="match status" value="1"/>
</dbReference>
<sequence length="371" mass="41681">MILRTFTLLTFTLLTTLGFSQEQFSFVLKGQIFGTESDTIRMFQNFGSENVEIATIDLNEKGFFEEKITVTDKDYYILSLEDNQVINIIVEGPDTISIYGDGSNLLYHTNIVGSPSSSALLGFMRINTQYKIQLDSANRYLQANQDKKAEIQKEFQSTYQAFMGQRKLYINENGDSPALIGVVPSVNIEQEFELYEEIVGQLDASFGHSPTVQRIVKEFAVNKQETIAKMPFAPGTEVKEITLPNPDGDTLRLSDYKGKVVLIDFWAAWCGPCRRENPNVVNLYNKYNSKGFEVFSVSLDKDRTKWLAAIEQDGLVWDTHVSDLKGWSSAAGRDYNVTSIPFTVLIDGEGKVIGTNLRGEGLANKLQSIFE</sequence>
<accession>A0A4Q4KJ40</accession>
<comment type="caution">
    <text evidence="6">The sequence shown here is derived from an EMBL/GenBank/DDBJ whole genome shotgun (WGS) entry which is preliminary data.</text>
</comment>
<evidence type="ECO:0000313" key="6">
    <source>
        <dbReference type="EMBL" id="RYM33281.1"/>
    </source>
</evidence>
<dbReference type="EMBL" id="SETE01000004">
    <property type="protein sequence ID" value="RYM33281.1"/>
    <property type="molecule type" value="Genomic_DNA"/>
</dbReference>
<dbReference type="InterPro" id="IPR013740">
    <property type="entry name" value="Redoxin"/>
</dbReference>
<organism evidence="6 7">
    <name type="scientific">Brumimicrobium glaciale</name>
    <dbReference type="NCBI Taxonomy" id="200475"/>
    <lineage>
        <taxon>Bacteria</taxon>
        <taxon>Pseudomonadati</taxon>
        <taxon>Bacteroidota</taxon>
        <taxon>Flavobacteriia</taxon>
        <taxon>Flavobacteriales</taxon>
        <taxon>Crocinitomicaceae</taxon>
        <taxon>Brumimicrobium</taxon>
    </lineage>
</organism>
<evidence type="ECO:0000256" key="4">
    <source>
        <dbReference type="ARBA" id="ARBA00023284"/>
    </source>
</evidence>
<dbReference type="InterPro" id="IPR050553">
    <property type="entry name" value="Thioredoxin_ResA/DsbE_sf"/>
</dbReference>
<comment type="subcellular location">
    <subcellularLocation>
        <location evidence="1">Cell envelope</location>
    </subcellularLocation>
</comment>
<proteinExistence type="predicted"/>
<keyword evidence="4" id="KW-0676">Redox-active center</keyword>
<dbReference type="Pfam" id="PF08534">
    <property type="entry name" value="Redoxin"/>
    <property type="match status" value="1"/>
</dbReference>
<dbReference type="GO" id="GO:0030313">
    <property type="term" value="C:cell envelope"/>
    <property type="evidence" value="ECO:0007669"/>
    <property type="project" value="UniProtKB-SubCell"/>
</dbReference>
<gene>
    <name evidence="6" type="ORF">ERX46_10060</name>
</gene>
<dbReference type="PROSITE" id="PS00194">
    <property type="entry name" value="THIOREDOXIN_1"/>
    <property type="match status" value="1"/>
</dbReference>
<keyword evidence="2" id="KW-0201">Cytochrome c-type biogenesis</keyword>
<evidence type="ECO:0000313" key="7">
    <source>
        <dbReference type="Proteomes" id="UP000293952"/>
    </source>
</evidence>
<dbReference type="CDD" id="cd02966">
    <property type="entry name" value="TlpA_like_family"/>
    <property type="match status" value="1"/>
</dbReference>
<dbReference type="AlphaFoldDB" id="A0A4Q4KJ40"/>
<evidence type="ECO:0000259" key="5">
    <source>
        <dbReference type="PROSITE" id="PS51352"/>
    </source>
</evidence>
<reference evidence="6 7" key="1">
    <citation type="submission" date="2019-02" db="EMBL/GenBank/DDBJ databases">
        <title>Genome sequence of the sea-ice species Brumimicrobium glaciale.</title>
        <authorList>
            <person name="Bowman J.P."/>
        </authorList>
    </citation>
    <scope>NUCLEOTIDE SEQUENCE [LARGE SCALE GENOMIC DNA]</scope>
    <source>
        <strain evidence="6 7">IC156</strain>
    </source>
</reference>
<dbReference type="GO" id="GO:0016491">
    <property type="term" value="F:oxidoreductase activity"/>
    <property type="evidence" value="ECO:0007669"/>
    <property type="project" value="InterPro"/>
</dbReference>
<dbReference type="GO" id="GO:0017004">
    <property type="term" value="P:cytochrome complex assembly"/>
    <property type="evidence" value="ECO:0007669"/>
    <property type="project" value="UniProtKB-KW"/>
</dbReference>
<dbReference type="Proteomes" id="UP000293952">
    <property type="component" value="Unassembled WGS sequence"/>
</dbReference>
<evidence type="ECO:0000256" key="1">
    <source>
        <dbReference type="ARBA" id="ARBA00004196"/>
    </source>
</evidence>
<evidence type="ECO:0000256" key="3">
    <source>
        <dbReference type="ARBA" id="ARBA00023157"/>
    </source>
</evidence>
<dbReference type="PROSITE" id="PS51352">
    <property type="entry name" value="THIOREDOXIN_2"/>
    <property type="match status" value="1"/>
</dbReference>
<dbReference type="PANTHER" id="PTHR42852:SF6">
    <property type="entry name" value="THIOL:DISULFIDE INTERCHANGE PROTEIN DSBE"/>
    <property type="match status" value="1"/>
</dbReference>
<dbReference type="PANTHER" id="PTHR42852">
    <property type="entry name" value="THIOL:DISULFIDE INTERCHANGE PROTEIN DSBE"/>
    <property type="match status" value="1"/>
</dbReference>
<keyword evidence="7" id="KW-1185">Reference proteome</keyword>
<dbReference type="OrthoDB" id="1069091at2"/>
<evidence type="ECO:0000256" key="2">
    <source>
        <dbReference type="ARBA" id="ARBA00022748"/>
    </source>
</evidence>
<keyword evidence="3" id="KW-1015">Disulfide bond</keyword>
<protein>
    <submittedName>
        <fullName evidence="6">AhpC/TSA family protein</fullName>
    </submittedName>
</protein>
<dbReference type="InterPro" id="IPR017937">
    <property type="entry name" value="Thioredoxin_CS"/>
</dbReference>
<dbReference type="RefSeq" id="WP_130093742.1">
    <property type="nucleotide sequence ID" value="NZ_SETE01000004.1"/>
</dbReference>
<dbReference type="InterPro" id="IPR036249">
    <property type="entry name" value="Thioredoxin-like_sf"/>
</dbReference>
<dbReference type="Gene3D" id="3.40.30.10">
    <property type="entry name" value="Glutaredoxin"/>
    <property type="match status" value="1"/>
</dbReference>
<name>A0A4Q4KJ40_9FLAO</name>